<dbReference type="SUPFAM" id="SSF88946">
    <property type="entry name" value="Sigma2 domain of RNA polymerase sigma factors"/>
    <property type="match status" value="1"/>
</dbReference>
<dbReference type="InterPro" id="IPR000792">
    <property type="entry name" value="Tscrpt_reg_LuxR_C"/>
</dbReference>
<keyword evidence="2" id="KW-0805">Transcription regulation</keyword>
<dbReference type="InterPro" id="IPR013249">
    <property type="entry name" value="RNA_pol_sigma70_r4_t2"/>
</dbReference>
<name>A0ABV6KXY4_9BACI</name>
<dbReference type="InterPro" id="IPR013324">
    <property type="entry name" value="RNA_pol_sigma_r3/r4-like"/>
</dbReference>
<keyword evidence="5" id="KW-0804">Transcription</keyword>
<reference evidence="7 8" key="1">
    <citation type="submission" date="2024-09" db="EMBL/GenBank/DDBJ databases">
        <authorList>
            <person name="Sun Q."/>
            <person name="Mori K."/>
        </authorList>
    </citation>
    <scope>NUCLEOTIDE SEQUENCE [LARGE SCALE GENOMIC DNA]</scope>
    <source>
        <strain evidence="7 8">CGMCC 1.9126</strain>
    </source>
</reference>
<keyword evidence="4" id="KW-0238">DNA-binding</keyword>
<dbReference type="Gene3D" id="1.10.10.10">
    <property type="entry name" value="Winged helix-like DNA-binding domain superfamily/Winged helix DNA-binding domain"/>
    <property type="match status" value="1"/>
</dbReference>
<evidence type="ECO:0000313" key="8">
    <source>
        <dbReference type="Proteomes" id="UP001589738"/>
    </source>
</evidence>
<dbReference type="RefSeq" id="WP_340904152.1">
    <property type="nucleotide sequence ID" value="NZ_JBHLUU010000113.1"/>
</dbReference>
<dbReference type="InterPro" id="IPR039425">
    <property type="entry name" value="RNA_pol_sigma-70-like"/>
</dbReference>
<dbReference type="Proteomes" id="UP001589738">
    <property type="component" value="Unassembled WGS sequence"/>
</dbReference>
<dbReference type="EMBL" id="JBHLUU010000113">
    <property type="protein sequence ID" value="MFC0476851.1"/>
    <property type="molecule type" value="Genomic_DNA"/>
</dbReference>
<comment type="caution">
    <text evidence="7">The sequence shown here is derived from an EMBL/GenBank/DDBJ whole genome shotgun (WGS) entry which is preliminary data.</text>
</comment>
<proteinExistence type="inferred from homology"/>
<gene>
    <name evidence="7" type="ORF">ACFFHF_16735</name>
</gene>
<dbReference type="InterPro" id="IPR007627">
    <property type="entry name" value="RNA_pol_sigma70_r2"/>
</dbReference>
<evidence type="ECO:0000256" key="1">
    <source>
        <dbReference type="ARBA" id="ARBA00010641"/>
    </source>
</evidence>
<keyword evidence="3" id="KW-0731">Sigma factor</keyword>
<dbReference type="Pfam" id="PF08281">
    <property type="entry name" value="Sigma70_r4_2"/>
    <property type="match status" value="1"/>
</dbReference>
<dbReference type="InterPro" id="IPR014284">
    <property type="entry name" value="RNA_pol_sigma-70_dom"/>
</dbReference>
<dbReference type="InterPro" id="IPR013325">
    <property type="entry name" value="RNA_pol_sigma_r2"/>
</dbReference>
<evidence type="ECO:0000256" key="5">
    <source>
        <dbReference type="ARBA" id="ARBA00023163"/>
    </source>
</evidence>
<sequence length="173" mass="20127">MNEQLSKEDMMTICYSHQKLLFHIAFGITRDYHLAQDVVQETYFKAFRKIDTVIDDAKLRSWLSSIASRTAIDFVRKEKRRNEVLETEITYQEVASHKNVEEEVSSLLLHNEITKAFGVLTANQQSVLHLKVVEGMKEKEIAETLHLNQNNVKTVLHRARKKLSMHLAEKNYA</sequence>
<dbReference type="InterPro" id="IPR036388">
    <property type="entry name" value="WH-like_DNA-bd_sf"/>
</dbReference>
<evidence type="ECO:0000256" key="2">
    <source>
        <dbReference type="ARBA" id="ARBA00023015"/>
    </source>
</evidence>
<dbReference type="Pfam" id="PF04542">
    <property type="entry name" value="Sigma70_r2"/>
    <property type="match status" value="1"/>
</dbReference>
<dbReference type="NCBIfam" id="TIGR02937">
    <property type="entry name" value="sigma70-ECF"/>
    <property type="match status" value="1"/>
</dbReference>
<dbReference type="PANTHER" id="PTHR43133:SF8">
    <property type="entry name" value="RNA POLYMERASE SIGMA FACTOR HI_1459-RELATED"/>
    <property type="match status" value="1"/>
</dbReference>
<accession>A0ABV6KXY4</accession>
<comment type="similarity">
    <text evidence="1">Belongs to the sigma-70 factor family. ECF subfamily.</text>
</comment>
<dbReference type="CDD" id="cd06171">
    <property type="entry name" value="Sigma70_r4"/>
    <property type="match status" value="1"/>
</dbReference>
<organism evidence="7 8">
    <name type="scientific">Robertmurraya beringensis</name>
    <dbReference type="NCBI Taxonomy" id="641660"/>
    <lineage>
        <taxon>Bacteria</taxon>
        <taxon>Bacillati</taxon>
        <taxon>Bacillota</taxon>
        <taxon>Bacilli</taxon>
        <taxon>Bacillales</taxon>
        <taxon>Bacillaceae</taxon>
        <taxon>Robertmurraya</taxon>
    </lineage>
</organism>
<keyword evidence="8" id="KW-1185">Reference proteome</keyword>
<evidence type="ECO:0000256" key="3">
    <source>
        <dbReference type="ARBA" id="ARBA00023082"/>
    </source>
</evidence>
<protein>
    <submittedName>
        <fullName evidence="7">RNA polymerase sigma factor</fullName>
    </submittedName>
</protein>
<dbReference type="PANTHER" id="PTHR43133">
    <property type="entry name" value="RNA POLYMERASE ECF-TYPE SIGMA FACTO"/>
    <property type="match status" value="1"/>
</dbReference>
<evidence type="ECO:0000256" key="4">
    <source>
        <dbReference type="ARBA" id="ARBA00023125"/>
    </source>
</evidence>
<feature type="domain" description="HTH luxR-type" evidence="6">
    <location>
        <begin position="117"/>
        <end position="168"/>
    </location>
</feature>
<evidence type="ECO:0000313" key="7">
    <source>
        <dbReference type="EMBL" id="MFC0476851.1"/>
    </source>
</evidence>
<dbReference type="Gene3D" id="1.10.1740.10">
    <property type="match status" value="1"/>
</dbReference>
<dbReference type="SMART" id="SM00421">
    <property type="entry name" value="HTH_LUXR"/>
    <property type="match status" value="1"/>
</dbReference>
<dbReference type="SUPFAM" id="SSF88659">
    <property type="entry name" value="Sigma3 and sigma4 domains of RNA polymerase sigma factors"/>
    <property type="match status" value="1"/>
</dbReference>
<evidence type="ECO:0000259" key="6">
    <source>
        <dbReference type="SMART" id="SM00421"/>
    </source>
</evidence>